<dbReference type="EMBL" id="JACMRX010000003">
    <property type="protein sequence ID" value="KAF7993587.1"/>
    <property type="molecule type" value="Genomic_DNA"/>
</dbReference>
<dbReference type="FunFam" id="2.40.10.10:FF:000068">
    <property type="entry name" value="transmembrane protease serine 2"/>
    <property type="match status" value="1"/>
</dbReference>
<dbReference type="OrthoDB" id="448954at2759"/>
<comment type="caution">
    <text evidence="13">The sequence shown here is derived from an EMBL/GenBank/DDBJ whole genome shotgun (WGS) entry which is preliminary data.</text>
</comment>
<feature type="transmembrane region" description="Helical" evidence="11">
    <location>
        <begin position="287"/>
        <end position="307"/>
    </location>
</feature>
<evidence type="ECO:0000256" key="5">
    <source>
        <dbReference type="ARBA" id="ARBA00022725"/>
    </source>
</evidence>
<dbReference type="InterPro" id="IPR043504">
    <property type="entry name" value="Peptidase_S1_PA_chymotrypsin"/>
</dbReference>
<evidence type="ECO:0000256" key="11">
    <source>
        <dbReference type="SAM" id="Phobius"/>
    </source>
</evidence>
<dbReference type="Pfam" id="PF02949">
    <property type="entry name" value="7tm_6"/>
    <property type="match status" value="1"/>
</dbReference>
<sequence>MMYPRVTIIILKLFGAWRPQTKSCCKLKLYEIYRIIITVMQFLFVVSQFAAVLFTKRRSILDLTNGIGTFAAFSQCLKILKHQNLIIKYEKIANSGVFTTRNHSEEKIKSKFKRISRLIVIIYTTYSSFAVFLYFCEKINSARLPVPIFSIGVSYEIWNPFIYKVLLIFHVAVVSNLVMISLCFYALYIVMVMTICAQVEILKYRYQNMIKEIMFNSLKIYNEQDKEHNEKKLIVKFTKYYLEIIKLAEKIFKIFSTLVFIQYADSVVNICSHAYLVSRAEFFSQEFFTYIIVVIGFVIQISIICLTSHELKIRFERLNDTIYNVDWTRFHIKTKRLMIISMMRTSKPFIFKCGKIFEPSRESLTTILKLSYSVYSLLRNINAKLPNKILGGSVISRSFRANSNAILEFKNHRFCTGSIISEKHILTAASCVVLENIEYTVVAGNLQVRIGVNNIGVNNGDGELYDVQFVIFHKNYMPDEFWKNDIAILRLEKTIIFPNKFMKMNVQSNFRTPLNSVMTVTSLEGDIRQMNTNFRILKRVFVRPLGLALCAKHFSMYTVHGAQSCLKTEFENDEFTLGDAGSAIVWHWEINGIASVYLPNEPQVLIFTKTFFYTGFINNILRDY</sequence>
<dbReference type="SUPFAM" id="SSF50494">
    <property type="entry name" value="Trypsin-like serine proteases"/>
    <property type="match status" value="1"/>
</dbReference>
<feature type="transmembrane region" description="Helical" evidence="11">
    <location>
        <begin position="32"/>
        <end position="54"/>
    </location>
</feature>
<keyword evidence="3" id="KW-0716">Sensory transduction</keyword>
<dbReference type="Gene3D" id="2.40.10.10">
    <property type="entry name" value="Trypsin-like serine proteases"/>
    <property type="match status" value="1"/>
</dbReference>
<organism evidence="13 14">
    <name type="scientific">Aphidius gifuensis</name>
    <name type="common">Parasitoid wasp</name>
    <dbReference type="NCBI Taxonomy" id="684658"/>
    <lineage>
        <taxon>Eukaryota</taxon>
        <taxon>Metazoa</taxon>
        <taxon>Ecdysozoa</taxon>
        <taxon>Arthropoda</taxon>
        <taxon>Hexapoda</taxon>
        <taxon>Insecta</taxon>
        <taxon>Pterygota</taxon>
        <taxon>Neoptera</taxon>
        <taxon>Endopterygota</taxon>
        <taxon>Hymenoptera</taxon>
        <taxon>Apocrita</taxon>
        <taxon>Ichneumonoidea</taxon>
        <taxon>Braconidae</taxon>
        <taxon>Aphidiinae</taxon>
        <taxon>Aphidius</taxon>
    </lineage>
</organism>
<feature type="transmembrane region" description="Helical" evidence="11">
    <location>
        <begin position="167"/>
        <end position="197"/>
    </location>
</feature>
<evidence type="ECO:0000256" key="9">
    <source>
        <dbReference type="ARBA" id="ARBA00023170"/>
    </source>
</evidence>
<keyword evidence="9" id="KW-0675">Receptor</keyword>
<evidence type="ECO:0000256" key="8">
    <source>
        <dbReference type="ARBA" id="ARBA00023157"/>
    </source>
</evidence>
<keyword evidence="10" id="KW-0807">Transducer</keyword>
<gene>
    <name evidence="13" type="ORF">HCN44_010182</name>
</gene>
<dbReference type="InterPro" id="IPR009003">
    <property type="entry name" value="Peptidase_S1_PA"/>
</dbReference>
<keyword evidence="5" id="KW-0552">Olfaction</keyword>
<keyword evidence="8" id="KW-1015">Disulfide bond</keyword>
<evidence type="ECO:0000256" key="2">
    <source>
        <dbReference type="ARBA" id="ARBA00022475"/>
    </source>
</evidence>
<keyword evidence="6 11" id="KW-1133">Transmembrane helix</keyword>
<feature type="transmembrane region" description="Helical" evidence="11">
    <location>
        <begin position="254"/>
        <end position="275"/>
    </location>
</feature>
<evidence type="ECO:0000256" key="1">
    <source>
        <dbReference type="ARBA" id="ARBA00004651"/>
    </source>
</evidence>
<name>A0A835CRR6_APHGI</name>
<reference evidence="13 14" key="1">
    <citation type="submission" date="2020-08" db="EMBL/GenBank/DDBJ databases">
        <title>Aphidius gifuensis genome sequencing and assembly.</title>
        <authorList>
            <person name="Du Z."/>
        </authorList>
    </citation>
    <scope>NUCLEOTIDE SEQUENCE [LARGE SCALE GENOMIC DNA]</scope>
    <source>
        <strain evidence="13">YNYX2018</strain>
        <tissue evidence="13">Adults</tissue>
    </source>
</reference>
<dbReference type="Pfam" id="PF00089">
    <property type="entry name" value="Trypsin"/>
    <property type="match status" value="1"/>
</dbReference>
<keyword evidence="7 11" id="KW-0472">Membrane</keyword>
<accession>A0A835CRR6</accession>
<keyword evidence="4 11" id="KW-0812">Transmembrane</keyword>
<evidence type="ECO:0000313" key="13">
    <source>
        <dbReference type="EMBL" id="KAF7993587.1"/>
    </source>
</evidence>
<feature type="transmembrane region" description="Helical" evidence="11">
    <location>
        <begin position="115"/>
        <end position="135"/>
    </location>
</feature>
<comment type="subcellular location">
    <subcellularLocation>
        <location evidence="1">Cell membrane</location>
        <topology evidence="1">Multi-pass membrane protein</topology>
    </subcellularLocation>
</comment>
<evidence type="ECO:0000256" key="7">
    <source>
        <dbReference type="ARBA" id="ARBA00023136"/>
    </source>
</evidence>
<evidence type="ECO:0000256" key="3">
    <source>
        <dbReference type="ARBA" id="ARBA00022606"/>
    </source>
</evidence>
<dbReference type="GO" id="GO:0004984">
    <property type="term" value="F:olfactory receptor activity"/>
    <property type="evidence" value="ECO:0007669"/>
    <property type="project" value="InterPro"/>
</dbReference>
<evidence type="ECO:0000256" key="10">
    <source>
        <dbReference type="ARBA" id="ARBA00023224"/>
    </source>
</evidence>
<proteinExistence type="predicted"/>
<feature type="domain" description="Peptidase S1" evidence="12">
    <location>
        <begin position="389"/>
        <end position="622"/>
    </location>
</feature>
<dbReference type="GO" id="GO:0005549">
    <property type="term" value="F:odorant binding"/>
    <property type="evidence" value="ECO:0007669"/>
    <property type="project" value="InterPro"/>
</dbReference>
<dbReference type="AlphaFoldDB" id="A0A835CRR6"/>
<dbReference type="GO" id="GO:0006508">
    <property type="term" value="P:proteolysis"/>
    <property type="evidence" value="ECO:0007669"/>
    <property type="project" value="InterPro"/>
</dbReference>
<dbReference type="GO" id="GO:0004252">
    <property type="term" value="F:serine-type endopeptidase activity"/>
    <property type="evidence" value="ECO:0007669"/>
    <property type="project" value="InterPro"/>
</dbReference>
<dbReference type="PANTHER" id="PTHR21137:SF35">
    <property type="entry name" value="ODORANT RECEPTOR 19A-RELATED"/>
    <property type="match status" value="1"/>
</dbReference>
<dbReference type="GO" id="GO:0007165">
    <property type="term" value="P:signal transduction"/>
    <property type="evidence" value="ECO:0007669"/>
    <property type="project" value="UniProtKB-KW"/>
</dbReference>
<dbReference type="GO" id="GO:0005886">
    <property type="term" value="C:plasma membrane"/>
    <property type="evidence" value="ECO:0007669"/>
    <property type="project" value="UniProtKB-SubCell"/>
</dbReference>
<dbReference type="SMART" id="SM00020">
    <property type="entry name" value="Tryp_SPc"/>
    <property type="match status" value="1"/>
</dbReference>
<protein>
    <recommendedName>
        <fullName evidence="12">Peptidase S1 domain-containing protein</fullName>
    </recommendedName>
</protein>
<dbReference type="InterPro" id="IPR004117">
    <property type="entry name" value="7tm6_olfct_rcpt"/>
</dbReference>
<evidence type="ECO:0000256" key="4">
    <source>
        <dbReference type="ARBA" id="ARBA00022692"/>
    </source>
</evidence>
<dbReference type="InterPro" id="IPR001254">
    <property type="entry name" value="Trypsin_dom"/>
</dbReference>
<keyword evidence="2" id="KW-1003">Cell membrane</keyword>
<dbReference type="PROSITE" id="PS50240">
    <property type="entry name" value="TRYPSIN_DOM"/>
    <property type="match status" value="1"/>
</dbReference>
<evidence type="ECO:0000259" key="12">
    <source>
        <dbReference type="PROSITE" id="PS50240"/>
    </source>
</evidence>
<evidence type="ECO:0000256" key="6">
    <source>
        <dbReference type="ARBA" id="ARBA00022989"/>
    </source>
</evidence>
<keyword evidence="14" id="KW-1185">Reference proteome</keyword>
<dbReference type="PANTHER" id="PTHR21137">
    <property type="entry name" value="ODORANT RECEPTOR"/>
    <property type="match status" value="1"/>
</dbReference>
<dbReference type="Proteomes" id="UP000639338">
    <property type="component" value="Unassembled WGS sequence"/>
</dbReference>
<evidence type="ECO:0000313" key="14">
    <source>
        <dbReference type="Proteomes" id="UP000639338"/>
    </source>
</evidence>